<dbReference type="EMBL" id="BLXT01000492">
    <property type="protein sequence ID" value="GFN77573.1"/>
    <property type="molecule type" value="Genomic_DNA"/>
</dbReference>
<organism evidence="2 3">
    <name type="scientific">Plakobranchus ocellatus</name>
    <dbReference type="NCBI Taxonomy" id="259542"/>
    <lineage>
        <taxon>Eukaryota</taxon>
        <taxon>Metazoa</taxon>
        <taxon>Spiralia</taxon>
        <taxon>Lophotrochozoa</taxon>
        <taxon>Mollusca</taxon>
        <taxon>Gastropoda</taxon>
        <taxon>Heterobranchia</taxon>
        <taxon>Euthyneura</taxon>
        <taxon>Panpulmonata</taxon>
        <taxon>Sacoglossa</taxon>
        <taxon>Placobranchoidea</taxon>
        <taxon>Plakobranchidae</taxon>
        <taxon>Plakobranchus</taxon>
    </lineage>
</organism>
<keyword evidence="3" id="KW-1185">Reference proteome</keyword>
<proteinExistence type="predicted"/>
<evidence type="ECO:0000313" key="3">
    <source>
        <dbReference type="Proteomes" id="UP000735302"/>
    </source>
</evidence>
<feature type="region of interest" description="Disordered" evidence="1">
    <location>
        <begin position="220"/>
        <end position="256"/>
    </location>
</feature>
<evidence type="ECO:0000256" key="1">
    <source>
        <dbReference type="SAM" id="MobiDB-lite"/>
    </source>
</evidence>
<feature type="compositionally biased region" description="Polar residues" evidence="1">
    <location>
        <begin position="60"/>
        <end position="73"/>
    </location>
</feature>
<feature type="region of interest" description="Disordered" evidence="1">
    <location>
        <begin position="40"/>
        <end position="79"/>
    </location>
</feature>
<sequence>MELDCRVPDLGMFIDRTIKQCLLKYDLDVSDTEAMLDDMVKASPGEGHSPAIESRRSERASTQQNPSRCSHSDTPPRLVVPSKELGVIDTDAAMDEHNSIVGESSRHMEWSTTVQEGRQDLPRASGSCAGLPNLRLRETLRQEEEVPRSRSCPTPERYCVSPGLRTAKLKSRLQLRYQEDENTRGGHTSVVSMDGNPTEFGTCPDRAGRIPIAKSTSLFTESDKPNRCGAHQYKMSPERSGNSRKRHHQEVHEHSNRFRVPEKTVRCESPLDLSNPSKLCDVETAPLSSNDSTHKQYPDLSLKTRSSVGLYIPAMDGDAIQPSSRTTANNLEEPAAPGHASKFIGNPQCHRPPHHSFPHSLVSKHSGHFPSEQRGRLLSPEERFNQRHGGFPCSRRPHTFATRRNGTFTKSPLCRIASIIAEELQKDDDDDNNSNESFTRLQNGIGGNTCTGRCANKHCTRNRATNISTLDQTQGFGTATASATATVDSVNVSSSNGEPKYTKPSASLHYQRMEDGLPRPRSSEVVRPLPMYRATPPPLLLVAGASEQYRGNPDRLYHFPHRTAQSHPPLYGPEFSAAPVPFPSHHARGGFPARPSSF</sequence>
<dbReference type="AlphaFoldDB" id="A0AAV3Y661"/>
<comment type="caution">
    <text evidence="2">The sequence shown here is derived from an EMBL/GenBank/DDBJ whole genome shotgun (WGS) entry which is preliminary data.</text>
</comment>
<evidence type="ECO:0000313" key="2">
    <source>
        <dbReference type="EMBL" id="GFN77573.1"/>
    </source>
</evidence>
<name>A0AAV3Y661_9GAST</name>
<accession>A0AAV3Y661</accession>
<dbReference type="Proteomes" id="UP000735302">
    <property type="component" value="Unassembled WGS sequence"/>
</dbReference>
<reference evidence="2 3" key="1">
    <citation type="journal article" date="2021" name="Elife">
        <title>Chloroplast acquisition without the gene transfer in kleptoplastic sea slugs, Plakobranchus ocellatus.</title>
        <authorList>
            <person name="Maeda T."/>
            <person name="Takahashi S."/>
            <person name="Yoshida T."/>
            <person name="Shimamura S."/>
            <person name="Takaki Y."/>
            <person name="Nagai Y."/>
            <person name="Toyoda A."/>
            <person name="Suzuki Y."/>
            <person name="Arimoto A."/>
            <person name="Ishii H."/>
            <person name="Satoh N."/>
            <person name="Nishiyama T."/>
            <person name="Hasebe M."/>
            <person name="Maruyama T."/>
            <person name="Minagawa J."/>
            <person name="Obokata J."/>
            <person name="Shigenobu S."/>
        </authorList>
    </citation>
    <scope>NUCLEOTIDE SEQUENCE [LARGE SCALE GENOMIC DNA]</scope>
</reference>
<feature type="region of interest" description="Disordered" evidence="1">
    <location>
        <begin position="182"/>
        <end position="207"/>
    </location>
</feature>
<gene>
    <name evidence="2" type="ORF">PoB_000407900</name>
</gene>
<protein>
    <submittedName>
        <fullName evidence="2">Uncharacterized protein</fullName>
    </submittedName>
</protein>